<dbReference type="Proteomes" id="UP000077266">
    <property type="component" value="Unassembled WGS sequence"/>
</dbReference>
<keyword evidence="7" id="KW-1185">Reference proteome</keyword>
<dbReference type="PANTHER" id="PTHR22839:SF0">
    <property type="entry name" value="THO COMPLEX SUBUNIT 3"/>
    <property type="match status" value="1"/>
</dbReference>
<keyword evidence="2" id="KW-0677">Repeat</keyword>
<proteinExistence type="inferred from homology"/>
<dbReference type="AlphaFoldDB" id="A0A165R1V5"/>
<protein>
    <submittedName>
        <fullName evidence="6">WD40 repeat-like protein</fullName>
    </submittedName>
</protein>
<dbReference type="SUPFAM" id="SSF50978">
    <property type="entry name" value="WD40 repeat-like"/>
    <property type="match status" value="1"/>
</dbReference>
<dbReference type="InterPro" id="IPR024977">
    <property type="entry name" value="Apc4-like_WD40_dom"/>
</dbReference>
<dbReference type="InterPro" id="IPR036322">
    <property type="entry name" value="WD40_repeat_dom_sf"/>
</dbReference>
<accession>A0A165R1V5</accession>
<feature type="repeat" description="WD" evidence="4">
    <location>
        <begin position="90"/>
        <end position="133"/>
    </location>
</feature>
<organism evidence="6 7">
    <name type="scientific">Exidia glandulosa HHB12029</name>
    <dbReference type="NCBI Taxonomy" id="1314781"/>
    <lineage>
        <taxon>Eukaryota</taxon>
        <taxon>Fungi</taxon>
        <taxon>Dikarya</taxon>
        <taxon>Basidiomycota</taxon>
        <taxon>Agaricomycotina</taxon>
        <taxon>Agaricomycetes</taxon>
        <taxon>Auriculariales</taxon>
        <taxon>Exidiaceae</taxon>
        <taxon>Exidia</taxon>
    </lineage>
</organism>
<dbReference type="InterPro" id="IPR040132">
    <property type="entry name" value="Tex1/THOC3"/>
</dbReference>
<dbReference type="InParanoid" id="A0A165R1V5"/>
<evidence type="ECO:0000256" key="2">
    <source>
        <dbReference type="ARBA" id="ARBA00022737"/>
    </source>
</evidence>
<evidence type="ECO:0000256" key="4">
    <source>
        <dbReference type="PROSITE-ProRule" id="PRU00221"/>
    </source>
</evidence>
<dbReference type="PANTHER" id="PTHR22839">
    <property type="entry name" value="THO COMPLEX SUBUNIT 3 THO3"/>
    <property type="match status" value="1"/>
</dbReference>
<feature type="domain" description="Anaphase-promoting complex subunit 4-like WD40" evidence="5">
    <location>
        <begin position="273"/>
        <end position="323"/>
    </location>
</feature>
<dbReference type="OrthoDB" id="340259at2759"/>
<keyword evidence="1 4" id="KW-0853">WD repeat</keyword>
<dbReference type="Gene3D" id="2.130.10.10">
    <property type="entry name" value="YVTN repeat-like/Quinoprotein amine dehydrogenase"/>
    <property type="match status" value="2"/>
</dbReference>
<sequence>MSSTTTVDAKPTPPAPTYVPEYASFAARHIIPPNFAAWGPRNARVSSKDAVLAVSWSCDGKYLASCGYERTVRVWQPERSMEVRGTTSLSGGHSTHVECISWHPTHPELLCSASRKDMKVAFWDVRQSKPIQNFALTRRPLSIQYSPTGKRILMLDDDDRLSFIKLDDAASAEGKPQWTYNEPAKPAPGTIVAMSAVWAHTGEAIFLGGTDGSIRVIEYPSLEVLDKTTAHVGHCYALALDPRGKYLATGGADSIVSLIDLEQWLPVRAFSSTETTVNALSFSHDGEYLAIAGDHQYVELVASETGQVMHRVPGVTAAQSVAWHPSKHILAYCGEHAPDPKVGWISVFGS</sequence>
<dbReference type="InterPro" id="IPR015943">
    <property type="entry name" value="WD40/YVTN_repeat-like_dom_sf"/>
</dbReference>
<dbReference type="EMBL" id="KV425882">
    <property type="protein sequence ID" value="KZW04381.1"/>
    <property type="molecule type" value="Genomic_DNA"/>
</dbReference>
<evidence type="ECO:0000313" key="6">
    <source>
        <dbReference type="EMBL" id="KZW04381.1"/>
    </source>
</evidence>
<evidence type="ECO:0000259" key="5">
    <source>
        <dbReference type="Pfam" id="PF12894"/>
    </source>
</evidence>
<dbReference type="PROSITE" id="PS50082">
    <property type="entry name" value="WD_REPEATS_2"/>
    <property type="match status" value="2"/>
</dbReference>
<feature type="repeat" description="WD" evidence="4">
    <location>
        <begin position="44"/>
        <end position="85"/>
    </location>
</feature>
<evidence type="ECO:0000256" key="3">
    <source>
        <dbReference type="ARBA" id="ARBA00046343"/>
    </source>
</evidence>
<dbReference type="Pfam" id="PF12894">
    <property type="entry name" value="ANAPC4_WD40"/>
    <property type="match status" value="1"/>
</dbReference>
<comment type="similarity">
    <text evidence="3">Belongs to the THOC3 family.</text>
</comment>
<name>A0A165R1V5_EXIGL</name>
<dbReference type="STRING" id="1314781.A0A165R1V5"/>
<evidence type="ECO:0000313" key="7">
    <source>
        <dbReference type="Proteomes" id="UP000077266"/>
    </source>
</evidence>
<dbReference type="GO" id="GO:0006406">
    <property type="term" value="P:mRNA export from nucleus"/>
    <property type="evidence" value="ECO:0007669"/>
    <property type="project" value="InterPro"/>
</dbReference>
<dbReference type="FunCoup" id="A0A165R1V5">
    <property type="interactions" value="660"/>
</dbReference>
<dbReference type="PROSITE" id="PS00678">
    <property type="entry name" value="WD_REPEATS_1"/>
    <property type="match status" value="1"/>
</dbReference>
<reference evidence="6 7" key="1">
    <citation type="journal article" date="2016" name="Mol. Biol. Evol.">
        <title>Comparative Genomics of Early-Diverging Mushroom-Forming Fungi Provides Insights into the Origins of Lignocellulose Decay Capabilities.</title>
        <authorList>
            <person name="Nagy L.G."/>
            <person name="Riley R."/>
            <person name="Tritt A."/>
            <person name="Adam C."/>
            <person name="Daum C."/>
            <person name="Floudas D."/>
            <person name="Sun H."/>
            <person name="Yadav J.S."/>
            <person name="Pangilinan J."/>
            <person name="Larsson K.H."/>
            <person name="Matsuura K."/>
            <person name="Barry K."/>
            <person name="Labutti K."/>
            <person name="Kuo R."/>
            <person name="Ohm R.A."/>
            <person name="Bhattacharya S.S."/>
            <person name="Shirouzu T."/>
            <person name="Yoshinaga Y."/>
            <person name="Martin F.M."/>
            <person name="Grigoriev I.V."/>
            <person name="Hibbett D.S."/>
        </authorList>
    </citation>
    <scope>NUCLEOTIDE SEQUENCE [LARGE SCALE GENOMIC DNA]</scope>
    <source>
        <strain evidence="6 7">HHB12029</strain>
    </source>
</reference>
<dbReference type="InterPro" id="IPR001680">
    <property type="entry name" value="WD40_rpt"/>
</dbReference>
<dbReference type="GO" id="GO:0000445">
    <property type="term" value="C:THO complex part of transcription export complex"/>
    <property type="evidence" value="ECO:0007669"/>
    <property type="project" value="TreeGrafter"/>
</dbReference>
<dbReference type="SMART" id="SM00320">
    <property type="entry name" value="WD40"/>
    <property type="match status" value="6"/>
</dbReference>
<evidence type="ECO:0000256" key="1">
    <source>
        <dbReference type="ARBA" id="ARBA00022574"/>
    </source>
</evidence>
<gene>
    <name evidence="6" type="ORF">EXIGLDRAFT_663905</name>
</gene>
<dbReference type="InterPro" id="IPR019775">
    <property type="entry name" value="WD40_repeat_CS"/>
</dbReference>
<dbReference type="Pfam" id="PF00400">
    <property type="entry name" value="WD40"/>
    <property type="match status" value="3"/>
</dbReference>